<dbReference type="Proteomes" id="UP000545761">
    <property type="component" value="Unassembled WGS sequence"/>
</dbReference>
<dbReference type="PANTHER" id="PTHR43884:SF12">
    <property type="entry name" value="ISOVALERYL-COA DEHYDROGENASE, MITOCHONDRIAL-RELATED"/>
    <property type="match status" value="1"/>
</dbReference>
<evidence type="ECO:0000259" key="3">
    <source>
        <dbReference type="Pfam" id="PF08028"/>
    </source>
</evidence>
<organism evidence="4 5">
    <name type="scientific">Streptomyces himalayensis subsp. himalayensis</name>
    <dbReference type="NCBI Taxonomy" id="2756131"/>
    <lineage>
        <taxon>Bacteria</taxon>
        <taxon>Bacillati</taxon>
        <taxon>Actinomycetota</taxon>
        <taxon>Actinomycetes</taxon>
        <taxon>Kitasatosporales</taxon>
        <taxon>Streptomycetaceae</taxon>
        <taxon>Streptomyces</taxon>
        <taxon>Streptomyces himalayensis</taxon>
    </lineage>
</organism>
<name>A0A7W0DUP7_9ACTN</name>
<dbReference type="RefSeq" id="WP_181661712.1">
    <property type="nucleotide sequence ID" value="NZ_JACEHE010000033.1"/>
</dbReference>
<dbReference type="GO" id="GO:0008470">
    <property type="term" value="F:3-methylbutanoyl-CoA dehydrogenase activity"/>
    <property type="evidence" value="ECO:0007669"/>
    <property type="project" value="TreeGrafter"/>
</dbReference>
<dbReference type="Pfam" id="PF08028">
    <property type="entry name" value="Acyl-CoA_dh_2"/>
    <property type="match status" value="1"/>
</dbReference>
<dbReference type="InterPro" id="IPR013786">
    <property type="entry name" value="AcylCoA_DH/ox_N"/>
</dbReference>
<accession>A0A7W0DUP7</accession>
<evidence type="ECO:0000259" key="2">
    <source>
        <dbReference type="Pfam" id="PF02771"/>
    </source>
</evidence>
<dbReference type="AlphaFoldDB" id="A0A7W0DUP7"/>
<dbReference type="PANTHER" id="PTHR43884">
    <property type="entry name" value="ACYL-COA DEHYDROGENASE"/>
    <property type="match status" value="1"/>
</dbReference>
<evidence type="ECO:0000313" key="5">
    <source>
        <dbReference type="Proteomes" id="UP000545761"/>
    </source>
</evidence>
<sequence length="394" mass="42453">MTTLLEPTSSQDQGNDSSSVLGRVRAHLPEIAARSAEAEAARAVPAEIITALREAGVFRMALPKAWGGEQLDLVDAARVVQEISRADGSTGWTVQAASMAWFFVRSLPQETLEKEVFGDGADLMLRGAIAPKGKATPVEGGYRLSGRWPLASGSFTPDWMLAGFVVEGAPPLPDGRPDMRVALIRPEQVTFLDTWEAVGLRATQSTDFTMDDVFVPERFTGPLVGDNNIPAPFYGLPYTATGASHDAVILGCLEGALDDLAELAAAKRPAFNPRVVIGEDPVFQEKFAELHLRTAALNALLEQTGRVVMDRALAGEEPTSLEWFSYTGGHQHIHHEGIRILNEVMTLSGSAGLYSSNPMQRRWRDVRCVSQHVAGNNGSLRKLGAVLSGQGDAR</sequence>
<dbReference type="Gene3D" id="1.10.540.10">
    <property type="entry name" value="Acyl-CoA dehydrogenase/oxidase, N-terminal domain"/>
    <property type="match status" value="1"/>
</dbReference>
<reference evidence="4 5" key="1">
    <citation type="submission" date="2020-07" db="EMBL/GenBank/DDBJ databases">
        <title>Streptomyces isolated from Indian soil.</title>
        <authorList>
            <person name="Mandal S."/>
            <person name="Maiti P.K."/>
        </authorList>
    </citation>
    <scope>NUCLEOTIDE SEQUENCE [LARGE SCALE GENOMIC DNA]</scope>
    <source>
        <strain evidence="4 5">PSKA28</strain>
    </source>
</reference>
<dbReference type="InterPro" id="IPR046373">
    <property type="entry name" value="Acyl-CoA_Oxase/DH_mid-dom_sf"/>
</dbReference>
<dbReference type="SUPFAM" id="SSF47203">
    <property type="entry name" value="Acyl-CoA dehydrogenase C-terminal domain-like"/>
    <property type="match status" value="1"/>
</dbReference>
<dbReference type="InterPro" id="IPR037069">
    <property type="entry name" value="AcylCoA_DH/ox_N_sf"/>
</dbReference>
<keyword evidence="1" id="KW-0560">Oxidoreductase</keyword>
<dbReference type="GO" id="GO:0006552">
    <property type="term" value="P:L-leucine catabolic process"/>
    <property type="evidence" value="ECO:0007669"/>
    <property type="project" value="TreeGrafter"/>
</dbReference>
<dbReference type="Gene3D" id="2.40.110.10">
    <property type="entry name" value="Butyryl-CoA Dehydrogenase, subunit A, domain 2"/>
    <property type="match status" value="1"/>
</dbReference>
<dbReference type="Pfam" id="PF02771">
    <property type="entry name" value="Acyl-CoA_dh_N"/>
    <property type="match status" value="1"/>
</dbReference>
<dbReference type="SUPFAM" id="SSF56645">
    <property type="entry name" value="Acyl-CoA dehydrogenase NM domain-like"/>
    <property type="match status" value="1"/>
</dbReference>
<proteinExistence type="predicted"/>
<protein>
    <submittedName>
        <fullName evidence="4">Acyl-CoA dehydrogenase family protein</fullName>
    </submittedName>
</protein>
<dbReference type="InterPro" id="IPR036250">
    <property type="entry name" value="AcylCo_DH-like_C"/>
</dbReference>
<dbReference type="GO" id="GO:0050660">
    <property type="term" value="F:flavin adenine dinucleotide binding"/>
    <property type="evidence" value="ECO:0007669"/>
    <property type="project" value="InterPro"/>
</dbReference>
<comment type="caution">
    <text evidence="4">The sequence shown here is derived from an EMBL/GenBank/DDBJ whole genome shotgun (WGS) entry which is preliminary data.</text>
</comment>
<dbReference type="Gene3D" id="1.20.140.10">
    <property type="entry name" value="Butyryl-CoA Dehydrogenase, subunit A, domain 3"/>
    <property type="match status" value="1"/>
</dbReference>
<dbReference type="InterPro" id="IPR009100">
    <property type="entry name" value="AcylCoA_DH/oxidase_NM_dom_sf"/>
</dbReference>
<dbReference type="PIRSF" id="PIRSF016578">
    <property type="entry name" value="HsaA"/>
    <property type="match status" value="1"/>
</dbReference>
<dbReference type="InterPro" id="IPR013107">
    <property type="entry name" value="Acyl-CoA_DH_C"/>
</dbReference>
<feature type="domain" description="Acyl-CoA dehydrogenase/oxidase N-terminal" evidence="2">
    <location>
        <begin position="30"/>
        <end position="99"/>
    </location>
</feature>
<evidence type="ECO:0000313" key="4">
    <source>
        <dbReference type="EMBL" id="MBA2950784.1"/>
    </source>
</evidence>
<dbReference type="EMBL" id="JACEHE010000033">
    <property type="protein sequence ID" value="MBA2950784.1"/>
    <property type="molecule type" value="Genomic_DNA"/>
</dbReference>
<gene>
    <name evidence="4" type="ORF">H1D24_34695</name>
</gene>
<evidence type="ECO:0000256" key="1">
    <source>
        <dbReference type="ARBA" id="ARBA00023002"/>
    </source>
</evidence>
<feature type="domain" description="Acyl-CoA dehydrogenase C-terminal" evidence="3">
    <location>
        <begin position="245"/>
        <end position="374"/>
    </location>
</feature>